<dbReference type="SUPFAM" id="SSF161098">
    <property type="entry name" value="MetI-like"/>
    <property type="match status" value="1"/>
</dbReference>
<dbReference type="Proteomes" id="UP001198163">
    <property type="component" value="Unassembled WGS sequence"/>
</dbReference>
<evidence type="ECO:0000256" key="4">
    <source>
        <dbReference type="ARBA" id="ARBA00022475"/>
    </source>
</evidence>
<comment type="subcellular location">
    <subcellularLocation>
        <location evidence="1">Cell inner membrane</location>
        <topology evidence="1">Multi-pass membrane protein</topology>
    </subcellularLocation>
    <subcellularLocation>
        <location evidence="9">Cell membrane</location>
        <topology evidence="9">Multi-pass membrane protein</topology>
    </subcellularLocation>
</comment>
<dbReference type="PANTHER" id="PTHR30614:SF0">
    <property type="entry name" value="L-CYSTINE TRANSPORT SYSTEM PERMEASE PROTEIN TCYL"/>
    <property type="match status" value="1"/>
</dbReference>
<dbReference type="RefSeq" id="WP_230756863.1">
    <property type="nucleotide sequence ID" value="NZ_JAINWA010000003.1"/>
</dbReference>
<dbReference type="PANTHER" id="PTHR30614">
    <property type="entry name" value="MEMBRANE COMPONENT OF AMINO ACID ABC TRANSPORTER"/>
    <property type="match status" value="1"/>
</dbReference>
<dbReference type="EMBL" id="JAINWA010000003">
    <property type="protein sequence ID" value="MCD1655535.1"/>
    <property type="molecule type" value="Genomic_DNA"/>
</dbReference>
<gene>
    <name evidence="11" type="ORF">K7J14_12615</name>
</gene>
<keyword evidence="6" id="KW-0029">Amino-acid transport</keyword>
<protein>
    <submittedName>
        <fullName evidence="11">Amino acid ABC transporter permease</fullName>
    </submittedName>
</protein>
<keyword evidence="3 9" id="KW-0813">Transport</keyword>
<dbReference type="InterPro" id="IPR000515">
    <property type="entry name" value="MetI-like"/>
</dbReference>
<comment type="similarity">
    <text evidence="2">Belongs to the binding-protein-dependent transport system permease family. HisMQ subfamily.</text>
</comment>
<evidence type="ECO:0000256" key="8">
    <source>
        <dbReference type="ARBA" id="ARBA00023136"/>
    </source>
</evidence>
<dbReference type="NCBIfam" id="TIGR01726">
    <property type="entry name" value="HEQRo_perm_3TM"/>
    <property type="match status" value="1"/>
</dbReference>
<keyword evidence="12" id="KW-1185">Reference proteome</keyword>
<evidence type="ECO:0000256" key="1">
    <source>
        <dbReference type="ARBA" id="ARBA00004429"/>
    </source>
</evidence>
<comment type="caution">
    <text evidence="11">The sequence shown here is derived from an EMBL/GenBank/DDBJ whole genome shotgun (WGS) entry which is preliminary data.</text>
</comment>
<evidence type="ECO:0000256" key="5">
    <source>
        <dbReference type="ARBA" id="ARBA00022692"/>
    </source>
</evidence>
<dbReference type="GO" id="GO:0043190">
    <property type="term" value="C:ATP-binding cassette (ABC) transporter complex"/>
    <property type="evidence" value="ECO:0007669"/>
    <property type="project" value="InterPro"/>
</dbReference>
<sequence>MDRPFEPQRIFTTIPVLLPYVSVTVGVAFATLAAGLLLGWLLAAAKLGKPGFLRFLANGYTWILRCTPSIVLLFIVFYGLPEALIRLFGINIHFFHTAFFVIVTLSLLFAATVSEIMRSSYLSVDRGQYEAAVSSGLSGLQANIRIVLPQAAVSALPNLGNALVSLMKEGALAYTIGLIDMMGQGILLIARNYGAWAVETYTALALLYWALIIVIEKTFGVIERRLSRGKRSIG</sequence>
<dbReference type="AlphaFoldDB" id="A0AAE3EIA8"/>
<dbReference type="InterPro" id="IPR035906">
    <property type="entry name" value="MetI-like_sf"/>
</dbReference>
<keyword evidence="4" id="KW-1003">Cell membrane</keyword>
<dbReference type="Pfam" id="PF00528">
    <property type="entry name" value="BPD_transp_1"/>
    <property type="match status" value="1"/>
</dbReference>
<dbReference type="PROSITE" id="PS50928">
    <property type="entry name" value="ABC_TM1"/>
    <property type="match status" value="1"/>
</dbReference>
<keyword evidence="7 9" id="KW-1133">Transmembrane helix</keyword>
<dbReference type="GO" id="GO:0022857">
    <property type="term" value="F:transmembrane transporter activity"/>
    <property type="evidence" value="ECO:0007669"/>
    <property type="project" value="InterPro"/>
</dbReference>
<name>A0AAE3EIA8_9SPIR</name>
<feature type="transmembrane region" description="Helical" evidence="9">
    <location>
        <begin position="202"/>
        <end position="222"/>
    </location>
</feature>
<dbReference type="GO" id="GO:0006865">
    <property type="term" value="P:amino acid transport"/>
    <property type="evidence" value="ECO:0007669"/>
    <property type="project" value="UniProtKB-KW"/>
</dbReference>
<proteinExistence type="inferred from homology"/>
<evidence type="ECO:0000313" key="12">
    <source>
        <dbReference type="Proteomes" id="UP001198163"/>
    </source>
</evidence>
<keyword evidence="5 9" id="KW-0812">Transmembrane</keyword>
<feature type="domain" description="ABC transmembrane type-1" evidence="10">
    <location>
        <begin position="21"/>
        <end position="219"/>
    </location>
</feature>
<accession>A0AAE3EIA8</accession>
<organism evidence="11 12">
    <name type="scientific">Teretinema zuelzerae</name>
    <dbReference type="NCBI Taxonomy" id="156"/>
    <lineage>
        <taxon>Bacteria</taxon>
        <taxon>Pseudomonadati</taxon>
        <taxon>Spirochaetota</taxon>
        <taxon>Spirochaetia</taxon>
        <taxon>Spirochaetales</taxon>
        <taxon>Treponemataceae</taxon>
        <taxon>Teretinema</taxon>
    </lineage>
</organism>
<evidence type="ECO:0000259" key="10">
    <source>
        <dbReference type="PROSITE" id="PS50928"/>
    </source>
</evidence>
<feature type="transmembrane region" description="Helical" evidence="9">
    <location>
        <begin position="92"/>
        <end position="113"/>
    </location>
</feature>
<dbReference type="InterPro" id="IPR043429">
    <property type="entry name" value="ArtM/GltK/GlnP/TcyL/YhdX-like"/>
</dbReference>
<feature type="transmembrane region" description="Helical" evidence="9">
    <location>
        <begin position="55"/>
        <end position="80"/>
    </location>
</feature>
<evidence type="ECO:0000256" key="7">
    <source>
        <dbReference type="ARBA" id="ARBA00022989"/>
    </source>
</evidence>
<evidence type="ECO:0000256" key="9">
    <source>
        <dbReference type="RuleBase" id="RU363032"/>
    </source>
</evidence>
<dbReference type="InterPro" id="IPR010065">
    <property type="entry name" value="AA_ABC_transptr_permease_3TM"/>
</dbReference>
<dbReference type="Gene3D" id="1.10.3720.10">
    <property type="entry name" value="MetI-like"/>
    <property type="match status" value="1"/>
</dbReference>
<evidence type="ECO:0000256" key="2">
    <source>
        <dbReference type="ARBA" id="ARBA00010072"/>
    </source>
</evidence>
<dbReference type="CDD" id="cd06261">
    <property type="entry name" value="TM_PBP2"/>
    <property type="match status" value="1"/>
</dbReference>
<evidence type="ECO:0000313" key="11">
    <source>
        <dbReference type="EMBL" id="MCD1655535.1"/>
    </source>
</evidence>
<feature type="transmembrane region" description="Helical" evidence="9">
    <location>
        <begin position="171"/>
        <end position="190"/>
    </location>
</feature>
<feature type="transmembrane region" description="Helical" evidence="9">
    <location>
        <begin position="20"/>
        <end position="43"/>
    </location>
</feature>
<evidence type="ECO:0000256" key="6">
    <source>
        <dbReference type="ARBA" id="ARBA00022970"/>
    </source>
</evidence>
<evidence type="ECO:0000256" key="3">
    <source>
        <dbReference type="ARBA" id="ARBA00022448"/>
    </source>
</evidence>
<reference evidence="11" key="1">
    <citation type="submission" date="2021-08" db="EMBL/GenBank/DDBJ databases">
        <title>Comparative analyses of Brucepasteria parasyntrophica and Teretinema zuelzerae.</title>
        <authorList>
            <person name="Song Y."/>
            <person name="Brune A."/>
        </authorList>
    </citation>
    <scope>NUCLEOTIDE SEQUENCE</scope>
    <source>
        <strain evidence="11">DSM 1903</strain>
    </source>
</reference>
<keyword evidence="8 9" id="KW-0472">Membrane</keyword>